<feature type="transmembrane region" description="Helical" evidence="5">
    <location>
        <begin position="185"/>
        <end position="205"/>
    </location>
</feature>
<dbReference type="Pfam" id="PF07690">
    <property type="entry name" value="MFS_1"/>
    <property type="match status" value="1"/>
</dbReference>
<dbReference type="PRINTS" id="PR01036">
    <property type="entry name" value="TCRTETB"/>
</dbReference>
<feature type="transmembrane region" description="Helical" evidence="5">
    <location>
        <begin position="151"/>
        <end position="173"/>
    </location>
</feature>
<feature type="domain" description="Major facilitator superfamily (MFS) profile" evidence="6">
    <location>
        <begin position="26"/>
        <end position="561"/>
    </location>
</feature>
<feature type="transmembrane region" description="Helical" evidence="5">
    <location>
        <begin position="538"/>
        <end position="556"/>
    </location>
</feature>
<dbReference type="PANTHER" id="PTHR42718">
    <property type="entry name" value="MAJOR FACILITATOR SUPERFAMILY MULTIDRUG TRANSPORTER MFSC"/>
    <property type="match status" value="1"/>
</dbReference>
<comment type="subcellular location">
    <subcellularLocation>
        <location evidence="1">Cell membrane</location>
        <topology evidence="1">Multi-pass membrane protein</topology>
    </subcellularLocation>
</comment>
<accession>A0ABV3G8A8</accession>
<evidence type="ECO:0000259" key="6">
    <source>
        <dbReference type="PROSITE" id="PS50850"/>
    </source>
</evidence>
<evidence type="ECO:0000313" key="7">
    <source>
        <dbReference type="EMBL" id="MEV0967838.1"/>
    </source>
</evidence>
<evidence type="ECO:0000256" key="4">
    <source>
        <dbReference type="ARBA" id="ARBA00023136"/>
    </source>
</evidence>
<keyword evidence="2 5" id="KW-0812">Transmembrane</keyword>
<feature type="transmembrane region" description="Helical" evidence="5">
    <location>
        <begin position="381"/>
        <end position="407"/>
    </location>
</feature>
<feature type="transmembrane region" description="Helical" evidence="5">
    <location>
        <begin position="61"/>
        <end position="80"/>
    </location>
</feature>
<protein>
    <submittedName>
        <fullName evidence="7">MFS transporter</fullName>
    </submittedName>
</protein>
<feature type="transmembrane region" description="Helical" evidence="5">
    <location>
        <begin position="292"/>
        <end position="315"/>
    </location>
</feature>
<feature type="transmembrane region" description="Helical" evidence="5">
    <location>
        <begin position="92"/>
        <end position="112"/>
    </location>
</feature>
<name>A0ABV3G8A8_MICGL</name>
<gene>
    <name evidence="7" type="ORF">AB0I59_04325</name>
</gene>
<keyword evidence="3 5" id="KW-1133">Transmembrane helix</keyword>
<proteinExistence type="predicted"/>
<evidence type="ECO:0000256" key="3">
    <source>
        <dbReference type="ARBA" id="ARBA00022989"/>
    </source>
</evidence>
<dbReference type="InterPro" id="IPR036259">
    <property type="entry name" value="MFS_trans_sf"/>
</dbReference>
<keyword evidence="4 5" id="KW-0472">Membrane</keyword>
<evidence type="ECO:0000256" key="2">
    <source>
        <dbReference type="ARBA" id="ARBA00022692"/>
    </source>
</evidence>
<evidence type="ECO:0000256" key="1">
    <source>
        <dbReference type="ARBA" id="ARBA00004651"/>
    </source>
</evidence>
<dbReference type="Gene3D" id="1.20.1720.10">
    <property type="entry name" value="Multidrug resistance protein D"/>
    <property type="match status" value="2"/>
</dbReference>
<dbReference type="InterPro" id="IPR020846">
    <property type="entry name" value="MFS_dom"/>
</dbReference>
<feature type="transmembrane region" description="Helical" evidence="5">
    <location>
        <begin position="353"/>
        <end position="375"/>
    </location>
</feature>
<feature type="transmembrane region" description="Helical" evidence="5">
    <location>
        <begin position="24"/>
        <end position="49"/>
    </location>
</feature>
<comment type="caution">
    <text evidence="7">The sequence shown here is derived from an EMBL/GenBank/DDBJ whole genome shotgun (WGS) entry which is preliminary data.</text>
</comment>
<keyword evidence="8" id="KW-1185">Reference proteome</keyword>
<organism evidence="7 8">
    <name type="scientific">Microtetraspora glauca</name>
    <dbReference type="NCBI Taxonomy" id="1996"/>
    <lineage>
        <taxon>Bacteria</taxon>
        <taxon>Bacillati</taxon>
        <taxon>Actinomycetota</taxon>
        <taxon>Actinomycetes</taxon>
        <taxon>Streptosporangiales</taxon>
        <taxon>Streptosporangiaceae</taxon>
        <taxon>Microtetraspora</taxon>
    </lineage>
</organism>
<dbReference type="CDD" id="cd17321">
    <property type="entry name" value="MFS_MMR_MDR_like"/>
    <property type="match status" value="1"/>
</dbReference>
<feature type="transmembrane region" description="Helical" evidence="5">
    <location>
        <begin position="428"/>
        <end position="449"/>
    </location>
</feature>
<feature type="transmembrane region" description="Helical" evidence="5">
    <location>
        <begin position="321"/>
        <end position="341"/>
    </location>
</feature>
<evidence type="ECO:0000256" key="5">
    <source>
        <dbReference type="SAM" id="Phobius"/>
    </source>
</evidence>
<feature type="transmembrane region" description="Helical" evidence="5">
    <location>
        <begin position="217"/>
        <end position="238"/>
    </location>
</feature>
<evidence type="ECO:0000313" key="8">
    <source>
        <dbReference type="Proteomes" id="UP001551675"/>
    </source>
</evidence>
<dbReference type="RefSeq" id="WP_358129894.1">
    <property type="nucleotide sequence ID" value="NZ_JBFALK010000002.1"/>
</dbReference>
<dbReference type="EMBL" id="JBFALK010000002">
    <property type="protein sequence ID" value="MEV0967838.1"/>
    <property type="molecule type" value="Genomic_DNA"/>
</dbReference>
<reference evidence="7 8" key="1">
    <citation type="submission" date="2024-06" db="EMBL/GenBank/DDBJ databases">
        <title>The Natural Products Discovery Center: Release of the First 8490 Sequenced Strains for Exploring Actinobacteria Biosynthetic Diversity.</title>
        <authorList>
            <person name="Kalkreuter E."/>
            <person name="Kautsar S.A."/>
            <person name="Yang D."/>
            <person name="Bader C.D."/>
            <person name="Teijaro C.N."/>
            <person name="Fluegel L."/>
            <person name="Davis C.M."/>
            <person name="Simpson J.R."/>
            <person name="Lauterbach L."/>
            <person name="Steele A.D."/>
            <person name="Gui C."/>
            <person name="Meng S."/>
            <person name="Li G."/>
            <person name="Viehrig K."/>
            <person name="Ye F."/>
            <person name="Su P."/>
            <person name="Kiefer A.F."/>
            <person name="Nichols A."/>
            <person name="Cepeda A.J."/>
            <person name="Yan W."/>
            <person name="Fan B."/>
            <person name="Jiang Y."/>
            <person name="Adhikari A."/>
            <person name="Zheng C.-J."/>
            <person name="Schuster L."/>
            <person name="Cowan T.M."/>
            <person name="Smanski M.J."/>
            <person name="Chevrette M.G."/>
            <person name="De Carvalho L.P.S."/>
            <person name="Shen B."/>
        </authorList>
    </citation>
    <scope>NUCLEOTIDE SEQUENCE [LARGE SCALE GENOMIC DNA]</scope>
    <source>
        <strain evidence="7 8">NPDC050100</strain>
    </source>
</reference>
<dbReference type="InterPro" id="IPR011701">
    <property type="entry name" value="MFS"/>
</dbReference>
<dbReference type="SUPFAM" id="SSF103473">
    <property type="entry name" value="MFS general substrate transporter"/>
    <property type="match status" value="1"/>
</dbReference>
<dbReference type="PROSITE" id="PS50850">
    <property type="entry name" value="MFS"/>
    <property type="match status" value="1"/>
</dbReference>
<feature type="transmembrane region" description="Helical" evidence="5">
    <location>
        <begin position="244"/>
        <end position="264"/>
    </location>
</feature>
<dbReference type="Proteomes" id="UP001551675">
    <property type="component" value="Unassembled WGS sequence"/>
</dbReference>
<dbReference type="PANTHER" id="PTHR42718:SF39">
    <property type="entry name" value="ACTINORHODIN TRANSPORTER-RELATED"/>
    <property type="match status" value="1"/>
</dbReference>
<sequence length="581" mass="60732">MSEHEGSQPLRLAEEAAPPHKRRWAVLAIILVATFMDLLDVSIVAIAIPSIQKDLQATYTSAQWMLAGYSLAFALLLITGGRLGDIAGRKRIFLLGMGGFTLASALCGFAVSPEMLVASRVLQGAMAAMMVPQVISTIQLIFPPKERGGAFAVYGGVAGLATISGPLLGGLLLNADLFGSGWRSIFLINLPLGVAAFVAAIAIMPEVRVPLAHTLRLDLVGSFLITVTMLLLMYPLIQGRDLDWPVWTLAMMAASIVGLLIFGAHQRRRAGRNASPLVPPSLFRKVSFTGGLLVNLSFFAGIVSFFLVFIIYLQAGRGESVLSAALTLLPWSVGIAVASGTGFQLAPKLGRTVLHIGTGLMTLAMGGVIVTIQTGGAEVSLWWYVPSMLVGGIGMGLVAPLLVDAVVSDVPPTEAGSASGVLSAVQQIGGALGIALVGLVFFGSVSAQAQNVAESVTPRIRTALQAAGAPASAAEEASRGFVRCFVDRAEEKDPTAVPASCAEAESPQQDVPPSVRTAFTTAADEGRNDLFNQAMTAAGWYNAGVFFLTFLLIFFLPRAIKVHAEADAGAPEGSPEPEPVS</sequence>